<reference evidence="2 3" key="1">
    <citation type="submission" date="2023-05" db="EMBL/GenBank/DDBJ databases">
        <title>Actinoplanes sp. NEAU-A12 genome sequencing.</title>
        <authorList>
            <person name="Wang Z.-S."/>
        </authorList>
    </citation>
    <scope>NUCLEOTIDE SEQUENCE [LARGE SCALE GENOMIC DNA]</scope>
    <source>
        <strain evidence="2 3">NEAU-A12</strain>
    </source>
</reference>
<accession>A0ABT6WXQ3</accession>
<feature type="signal peptide" evidence="1">
    <location>
        <begin position="1"/>
        <end position="27"/>
    </location>
</feature>
<comment type="caution">
    <text evidence="2">The sequence shown here is derived from an EMBL/GenBank/DDBJ whole genome shotgun (WGS) entry which is preliminary data.</text>
</comment>
<dbReference type="EMBL" id="JASCTH010000034">
    <property type="protein sequence ID" value="MDI6104521.1"/>
    <property type="molecule type" value="Genomic_DNA"/>
</dbReference>
<dbReference type="Proteomes" id="UP001241758">
    <property type="component" value="Unassembled WGS sequence"/>
</dbReference>
<evidence type="ECO:0000256" key="1">
    <source>
        <dbReference type="SAM" id="SignalP"/>
    </source>
</evidence>
<keyword evidence="1" id="KW-0732">Signal</keyword>
<evidence type="ECO:0000313" key="3">
    <source>
        <dbReference type="Proteomes" id="UP001241758"/>
    </source>
</evidence>
<organism evidence="2 3">
    <name type="scientific">Actinoplanes sandaracinus</name>
    <dbReference type="NCBI Taxonomy" id="3045177"/>
    <lineage>
        <taxon>Bacteria</taxon>
        <taxon>Bacillati</taxon>
        <taxon>Actinomycetota</taxon>
        <taxon>Actinomycetes</taxon>
        <taxon>Micromonosporales</taxon>
        <taxon>Micromonosporaceae</taxon>
        <taxon>Actinoplanes</taxon>
    </lineage>
</organism>
<sequence>MGAGRAVKRLAAFTAILALGGCAGAPAPDMTARHEAGGVTVVLAVRAGLLTVTFTPPEGFHLYSMDLPAGGVDGIGFPTVARPGGALVADGPATADRAVTELRPAGLDLVVPVYPDGPVTLTVPVRAGDGDRHEVTVGYAACSANACLAPVTDESVVLHNID</sequence>
<name>A0ABT6WXQ3_9ACTN</name>
<feature type="chain" id="PRO_5045644097" evidence="1">
    <location>
        <begin position="28"/>
        <end position="162"/>
    </location>
</feature>
<protein>
    <submittedName>
        <fullName evidence="2">Protein-disulfide reductase DsbD family protein</fullName>
    </submittedName>
</protein>
<proteinExistence type="predicted"/>
<evidence type="ECO:0000313" key="2">
    <source>
        <dbReference type="EMBL" id="MDI6104521.1"/>
    </source>
</evidence>
<gene>
    <name evidence="2" type="ORF">QLQ12_38620</name>
</gene>
<keyword evidence="3" id="KW-1185">Reference proteome</keyword>
<dbReference type="PROSITE" id="PS51257">
    <property type="entry name" value="PROKAR_LIPOPROTEIN"/>
    <property type="match status" value="1"/>
</dbReference>